<name>A0A9N9X227_PHACE</name>
<evidence type="ECO:0000256" key="1">
    <source>
        <dbReference type="SAM" id="MobiDB-lite"/>
    </source>
</evidence>
<reference evidence="2" key="2">
    <citation type="submission" date="2022-10" db="EMBL/GenBank/DDBJ databases">
        <authorList>
            <consortium name="ENA_rothamsted_submissions"/>
            <consortium name="culmorum"/>
            <person name="King R."/>
        </authorList>
    </citation>
    <scope>NUCLEOTIDE SEQUENCE</scope>
</reference>
<evidence type="ECO:0000313" key="3">
    <source>
        <dbReference type="Proteomes" id="UP001153737"/>
    </source>
</evidence>
<organism evidence="2 3">
    <name type="scientific">Phaedon cochleariae</name>
    <name type="common">Mustard beetle</name>
    <dbReference type="NCBI Taxonomy" id="80249"/>
    <lineage>
        <taxon>Eukaryota</taxon>
        <taxon>Metazoa</taxon>
        <taxon>Ecdysozoa</taxon>
        <taxon>Arthropoda</taxon>
        <taxon>Hexapoda</taxon>
        <taxon>Insecta</taxon>
        <taxon>Pterygota</taxon>
        <taxon>Neoptera</taxon>
        <taxon>Endopterygota</taxon>
        <taxon>Coleoptera</taxon>
        <taxon>Polyphaga</taxon>
        <taxon>Cucujiformia</taxon>
        <taxon>Chrysomeloidea</taxon>
        <taxon>Chrysomelidae</taxon>
        <taxon>Chrysomelinae</taxon>
        <taxon>Chrysomelini</taxon>
        <taxon>Phaedon</taxon>
    </lineage>
</organism>
<protein>
    <submittedName>
        <fullName evidence="2">Uncharacterized protein</fullName>
    </submittedName>
</protein>
<feature type="compositionally biased region" description="Basic and acidic residues" evidence="1">
    <location>
        <begin position="90"/>
        <end position="104"/>
    </location>
</feature>
<dbReference type="Proteomes" id="UP001153737">
    <property type="component" value="Chromosome 6"/>
</dbReference>
<proteinExistence type="predicted"/>
<dbReference type="AlphaFoldDB" id="A0A9N9X227"/>
<feature type="region of interest" description="Disordered" evidence="1">
    <location>
        <begin position="65"/>
        <end position="114"/>
    </location>
</feature>
<accession>A0A9N9X227</accession>
<gene>
    <name evidence="2" type="ORF">PHAECO_LOCUS10084</name>
</gene>
<reference evidence="2" key="1">
    <citation type="submission" date="2022-01" db="EMBL/GenBank/DDBJ databases">
        <authorList>
            <person name="King R."/>
        </authorList>
    </citation>
    <scope>NUCLEOTIDE SEQUENCE</scope>
</reference>
<sequence>MRHVGECDMPGRFRACLEAHTAELETERAIYELSEVTKNCAITTVLSNLHGRSASRENVSYIHQKSRFTDDDVPPPPSPPHVAAVHRRQGSLEKGRRGSKEREPALGGGGKETFITGSFEVPVQKNQWSSERELGGKETFITVSAFVLCAKED</sequence>
<keyword evidence="3" id="KW-1185">Reference proteome</keyword>
<dbReference type="EMBL" id="OU896712">
    <property type="protein sequence ID" value="CAG9822708.1"/>
    <property type="molecule type" value="Genomic_DNA"/>
</dbReference>
<evidence type="ECO:0000313" key="2">
    <source>
        <dbReference type="EMBL" id="CAG9822708.1"/>
    </source>
</evidence>